<dbReference type="Proteomes" id="UP000663069">
    <property type="component" value="Chromosome"/>
</dbReference>
<sequence length="209" mass="25041">MSKYILNNHKFSSKKSLKAHLRNIRDSYSQGQKISNKNHIIDLKSFLTDYHDDKEIILLQFDNLRGCDFYVRKSEYKPSKDLCFWIEKENQKRSFSFTNFGNPPTPIQNFRKRCVYLIQNDKDKIRQSMVGKQKMSSYELWHSNKTPDEIVKEFVKIKNIDDDLKNGKVVMLNGTNVTVPELQKDYEYLDNDFLEFYRSLDLEYFMKDK</sequence>
<dbReference type="RefSeq" id="WP_194811886.1">
    <property type="nucleotide sequence ID" value="NZ_CP063056.1"/>
</dbReference>
<organism evidence="1 2">
    <name type="scientific">Rodentibacter haemolyticus</name>
    <dbReference type="NCBI Taxonomy" id="2778911"/>
    <lineage>
        <taxon>Bacteria</taxon>
        <taxon>Pseudomonadati</taxon>
        <taxon>Pseudomonadota</taxon>
        <taxon>Gammaproteobacteria</taxon>
        <taxon>Pasteurellales</taxon>
        <taxon>Pasteurellaceae</taxon>
        <taxon>Rodentibacter</taxon>
    </lineage>
</organism>
<name>A0ABX6UX03_9PAST</name>
<keyword evidence="2" id="KW-1185">Reference proteome</keyword>
<proteinExistence type="predicted"/>
<protein>
    <submittedName>
        <fullName evidence="1">Uncharacterized protein</fullName>
    </submittedName>
</protein>
<reference evidence="1 2" key="1">
    <citation type="submission" date="2020-10" db="EMBL/GenBank/DDBJ databases">
        <title>Genome Sequencing of Rodentibacter spp. strain DSM111151.</title>
        <authorList>
            <person name="Benga L."/>
            <person name="Lautwein T."/>
        </authorList>
    </citation>
    <scope>NUCLEOTIDE SEQUENCE [LARGE SCALE GENOMIC DNA]</scope>
    <source>
        <strain evidence="1 2">DSM 111151</strain>
    </source>
</reference>
<accession>A0ABX6UX03</accession>
<dbReference type="EMBL" id="CP063056">
    <property type="protein sequence ID" value="QPB42304.1"/>
    <property type="molecule type" value="Genomic_DNA"/>
</dbReference>
<evidence type="ECO:0000313" key="2">
    <source>
        <dbReference type="Proteomes" id="UP000663069"/>
    </source>
</evidence>
<gene>
    <name evidence="1" type="ORF">IHV77_10430</name>
</gene>
<evidence type="ECO:0000313" key="1">
    <source>
        <dbReference type="EMBL" id="QPB42304.1"/>
    </source>
</evidence>
<dbReference type="Gene3D" id="3.10.450.40">
    <property type="match status" value="1"/>
</dbReference>